<evidence type="ECO:0000256" key="3">
    <source>
        <dbReference type="ARBA" id="ARBA00022475"/>
    </source>
</evidence>
<dbReference type="Proteomes" id="UP000051863">
    <property type="component" value="Unassembled WGS sequence"/>
</dbReference>
<dbReference type="PANTHER" id="PTHR38779">
    <property type="entry name" value="TYPE II SECRETION SYSTEM PROTEIN I-RELATED"/>
    <property type="match status" value="1"/>
</dbReference>
<dbReference type="GO" id="GO:0005886">
    <property type="term" value="C:plasma membrane"/>
    <property type="evidence" value="ECO:0007669"/>
    <property type="project" value="UniProtKB-SubCell"/>
</dbReference>
<dbReference type="Pfam" id="PF02501">
    <property type="entry name" value="T2SSI"/>
    <property type="match status" value="1"/>
</dbReference>
<keyword evidence="3" id="KW-1003">Cell membrane</keyword>
<evidence type="ECO:0000256" key="8">
    <source>
        <dbReference type="ARBA" id="ARBA00023136"/>
    </source>
</evidence>
<dbReference type="Gene3D" id="3.30.1300.30">
    <property type="entry name" value="GSPII I/J protein-like"/>
    <property type="match status" value="1"/>
</dbReference>
<reference evidence="11 12" key="1">
    <citation type="submission" date="2015-05" db="EMBL/GenBank/DDBJ databases">
        <title>Genome sequencing and analysis of members of genus Stenotrophomonas.</title>
        <authorList>
            <person name="Patil P.P."/>
            <person name="Midha S."/>
            <person name="Patil P.B."/>
        </authorList>
    </citation>
    <scope>NUCLEOTIDE SEQUENCE [LARGE SCALE GENOMIC DNA]</scope>
    <source>
        <strain evidence="11 12">DSM 18941</strain>
    </source>
</reference>
<evidence type="ECO:0000256" key="9">
    <source>
        <dbReference type="RuleBase" id="RU368030"/>
    </source>
</evidence>
<dbReference type="GO" id="GO:0015627">
    <property type="term" value="C:type II protein secretion system complex"/>
    <property type="evidence" value="ECO:0007669"/>
    <property type="project" value="UniProtKB-UniRule"/>
</dbReference>
<dbReference type="PATRIC" id="fig|405446.3.peg.3844"/>
<evidence type="ECO:0000256" key="2">
    <source>
        <dbReference type="ARBA" id="ARBA00008358"/>
    </source>
</evidence>
<comment type="subunit">
    <text evidence="9">Type II secretion is composed of four main components: the outer membrane complex, the inner membrane complex, the cytoplasmic secretion ATPase and the periplasm-spanning pseudopilus.</text>
</comment>
<keyword evidence="8" id="KW-0472">Membrane</keyword>
<dbReference type="AlphaFoldDB" id="A0A0R0CMT1"/>
<evidence type="ECO:0000313" key="11">
    <source>
        <dbReference type="EMBL" id="KRG71325.1"/>
    </source>
</evidence>
<comment type="function">
    <text evidence="9">Component of the type II secretion system required for the energy-dependent secretion of extracellular factors such as proteases and toxins from the periplasm.</text>
</comment>
<keyword evidence="4 9" id="KW-0488">Methylation</keyword>
<evidence type="ECO:0000256" key="1">
    <source>
        <dbReference type="ARBA" id="ARBA00004377"/>
    </source>
</evidence>
<keyword evidence="5 9" id="KW-0997">Cell inner membrane</keyword>
<dbReference type="PANTHER" id="PTHR38779:SF2">
    <property type="entry name" value="TYPE II SECRETION SYSTEM PROTEIN I-RELATED"/>
    <property type="match status" value="1"/>
</dbReference>
<comment type="similarity">
    <text evidence="2 9">Belongs to the GSP I family.</text>
</comment>
<dbReference type="OrthoDB" id="6121517at2"/>
<comment type="subcellular location">
    <subcellularLocation>
        <location evidence="1 9">Cell inner membrane</location>
        <topology evidence="1 9">Single-pass membrane protein</topology>
    </subcellularLocation>
</comment>
<dbReference type="InterPro" id="IPR045584">
    <property type="entry name" value="Pilin-like"/>
</dbReference>
<name>A0A0R0CMT1_9GAMM</name>
<feature type="domain" description="Type II secretion system protein GspI C-terminal" evidence="10">
    <location>
        <begin position="40"/>
        <end position="116"/>
    </location>
</feature>
<evidence type="ECO:0000256" key="6">
    <source>
        <dbReference type="ARBA" id="ARBA00022692"/>
    </source>
</evidence>
<comment type="caution">
    <text evidence="11">The sequence shown here is derived from an EMBL/GenBank/DDBJ whole genome shotgun (WGS) entry which is preliminary data.</text>
</comment>
<dbReference type="InterPro" id="IPR010052">
    <property type="entry name" value="T2SS_protein-GspI"/>
</dbReference>
<gene>
    <name evidence="11" type="ORF">ABB27_03500</name>
</gene>
<keyword evidence="7" id="KW-1133">Transmembrane helix</keyword>
<dbReference type="NCBIfam" id="TIGR02532">
    <property type="entry name" value="IV_pilin_GFxxxE"/>
    <property type="match status" value="1"/>
</dbReference>
<dbReference type="EMBL" id="LDJJ01000009">
    <property type="protein sequence ID" value="KRG71325.1"/>
    <property type="molecule type" value="Genomic_DNA"/>
</dbReference>
<dbReference type="GO" id="GO:0015628">
    <property type="term" value="P:protein secretion by the type II secretion system"/>
    <property type="evidence" value="ECO:0007669"/>
    <property type="project" value="UniProtKB-UniRule"/>
</dbReference>
<protein>
    <recommendedName>
        <fullName evidence="9">Type II secretion system protein I</fullName>
        <shortName evidence="9">T2SS minor pseudopilin I</shortName>
    </recommendedName>
</protein>
<evidence type="ECO:0000256" key="4">
    <source>
        <dbReference type="ARBA" id="ARBA00022481"/>
    </source>
</evidence>
<dbReference type="PROSITE" id="PS00409">
    <property type="entry name" value="PROKAR_NTER_METHYL"/>
    <property type="match status" value="1"/>
</dbReference>
<accession>A0A0R0CMT1</accession>
<proteinExistence type="inferred from homology"/>
<organism evidence="11 12">
    <name type="scientific">Stenotrophomonas terrae</name>
    <dbReference type="NCBI Taxonomy" id="405446"/>
    <lineage>
        <taxon>Bacteria</taxon>
        <taxon>Pseudomonadati</taxon>
        <taxon>Pseudomonadota</taxon>
        <taxon>Gammaproteobacteria</taxon>
        <taxon>Lysobacterales</taxon>
        <taxon>Lysobacteraceae</taxon>
        <taxon>Stenotrophomonas</taxon>
    </lineage>
</organism>
<keyword evidence="12" id="KW-1185">Reference proteome</keyword>
<evidence type="ECO:0000259" key="10">
    <source>
        <dbReference type="Pfam" id="PF02501"/>
    </source>
</evidence>
<dbReference type="Pfam" id="PF07963">
    <property type="entry name" value="N_methyl"/>
    <property type="match status" value="1"/>
</dbReference>
<comment type="PTM">
    <text evidence="9">Cleaved by prepilin peptidase.</text>
</comment>
<keyword evidence="6" id="KW-0812">Transmembrane</keyword>
<dbReference type="InterPro" id="IPR012902">
    <property type="entry name" value="N_methyl_site"/>
</dbReference>
<sequence length="120" mass="12933">MRPARGFTLLEVMVALAVLAVVAAMVHATLQRHVRNTRVLENRALAGWLADNTLAELQLQGVAAPGINDDIVEQGGRRWRVVRDIQATAEPQLRLVRIRVSDAAGEDGGVSLSGFVGVSR</sequence>
<dbReference type="NCBIfam" id="TIGR01707">
    <property type="entry name" value="gspI"/>
    <property type="match status" value="1"/>
</dbReference>
<evidence type="ECO:0000256" key="7">
    <source>
        <dbReference type="ARBA" id="ARBA00022989"/>
    </source>
</evidence>
<dbReference type="InterPro" id="IPR003413">
    <property type="entry name" value="T2SS_GspI_C"/>
</dbReference>
<dbReference type="RefSeq" id="WP_057626834.1">
    <property type="nucleotide sequence ID" value="NZ_LDJJ01000009.1"/>
</dbReference>
<evidence type="ECO:0000313" key="12">
    <source>
        <dbReference type="Proteomes" id="UP000051863"/>
    </source>
</evidence>
<evidence type="ECO:0000256" key="5">
    <source>
        <dbReference type="ARBA" id="ARBA00022519"/>
    </source>
</evidence>
<dbReference type="SUPFAM" id="SSF54523">
    <property type="entry name" value="Pili subunits"/>
    <property type="match status" value="1"/>
</dbReference>